<dbReference type="SUPFAM" id="SSF57850">
    <property type="entry name" value="RING/U-box"/>
    <property type="match status" value="1"/>
</dbReference>
<protein>
    <recommendedName>
        <fullName evidence="3">RING-type domain-containing protein</fullName>
    </recommendedName>
</protein>
<evidence type="ECO:0000256" key="2">
    <source>
        <dbReference type="SAM" id="MobiDB-lite"/>
    </source>
</evidence>
<dbReference type="AlphaFoldDB" id="A0A8H3FLG9"/>
<evidence type="ECO:0000313" key="5">
    <source>
        <dbReference type="Proteomes" id="UP000664521"/>
    </source>
</evidence>
<feature type="compositionally biased region" description="Acidic residues" evidence="2">
    <location>
        <begin position="12"/>
        <end position="53"/>
    </location>
</feature>
<feature type="domain" description="RING-type" evidence="3">
    <location>
        <begin position="275"/>
        <end position="329"/>
    </location>
</feature>
<dbReference type="GO" id="GO:0008270">
    <property type="term" value="F:zinc ion binding"/>
    <property type="evidence" value="ECO:0007669"/>
    <property type="project" value="UniProtKB-KW"/>
</dbReference>
<dbReference type="SMART" id="SM00184">
    <property type="entry name" value="RING"/>
    <property type="match status" value="1"/>
</dbReference>
<dbReference type="GO" id="GO:0005634">
    <property type="term" value="C:nucleus"/>
    <property type="evidence" value="ECO:0007669"/>
    <property type="project" value="InterPro"/>
</dbReference>
<sequence>MSSNEAARGVEYDPEEDVVMLDTDDEADIDPSPDYNADDDSTDDDDDDSEEEQEPRARARPATQRRPRPPPPRTIAPWGENVIAGGRHRTYYPPYFPAIIRRVISLIPYQEDQIGQNIRPVVVHAIRAAFSPTTLGEIASLLSLAPTHILRDIARAMVEVVRACWEGPEDSSILLSSLVPARILVSLRNWIGLLRADQFPGRMAGFFTGPGLEHMMVSHSYVISRPANGMRMSLLVETCPAGLAPSIFSLMNEIENYISSLPSVSAEEIAADDTCHICIEKYGSSTATNGPEQALKLPCGHVFGSKCLTTLLATDNQDGFRNSSCPLCRGPIDVFDFSDTDVWTQVD</sequence>
<dbReference type="GO" id="GO:0016567">
    <property type="term" value="P:protein ubiquitination"/>
    <property type="evidence" value="ECO:0007669"/>
    <property type="project" value="InterPro"/>
</dbReference>
<gene>
    <name evidence="4" type="ORF">HETSPECPRED_006540</name>
</gene>
<comment type="caution">
    <text evidence="4">The sequence shown here is derived from an EMBL/GenBank/DDBJ whole genome shotgun (WGS) entry which is preliminary data.</text>
</comment>
<keyword evidence="1" id="KW-0863">Zinc-finger</keyword>
<dbReference type="PANTHER" id="PTHR16047">
    <property type="entry name" value="RFWD3 PROTEIN"/>
    <property type="match status" value="1"/>
</dbReference>
<dbReference type="PROSITE" id="PS50089">
    <property type="entry name" value="ZF_RING_2"/>
    <property type="match status" value="1"/>
</dbReference>
<evidence type="ECO:0000256" key="1">
    <source>
        <dbReference type="PROSITE-ProRule" id="PRU00175"/>
    </source>
</evidence>
<dbReference type="PANTHER" id="PTHR16047:SF7">
    <property type="entry name" value="E3 UBIQUITIN-PROTEIN LIGASE RFWD3"/>
    <property type="match status" value="1"/>
</dbReference>
<dbReference type="InterPro" id="IPR037381">
    <property type="entry name" value="RFWD3"/>
</dbReference>
<reference evidence="4" key="1">
    <citation type="submission" date="2021-03" db="EMBL/GenBank/DDBJ databases">
        <authorList>
            <person name="Tagirdzhanova G."/>
        </authorList>
    </citation>
    <scope>NUCLEOTIDE SEQUENCE</scope>
</reference>
<dbReference type="GO" id="GO:0036297">
    <property type="term" value="P:interstrand cross-link repair"/>
    <property type="evidence" value="ECO:0007669"/>
    <property type="project" value="InterPro"/>
</dbReference>
<proteinExistence type="predicted"/>
<dbReference type="Gene3D" id="3.30.40.10">
    <property type="entry name" value="Zinc/RING finger domain, C3HC4 (zinc finger)"/>
    <property type="match status" value="1"/>
</dbReference>
<keyword evidence="5" id="KW-1185">Reference proteome</keyword>
<dbReference type="EMBL" id="CAJPDS010000044">
    <property type="protein sequence ID" value="CAF9927267.1"/>
    <property type="molecule type" value="Genomic_DNA"/>
</dbReference>
<keyword evidence="1" id="KW-0479">Metal-binding</keyword>
<keyword evidence="1" id="KW-0862">Zinc</keyword>
<feature type="region of interest" description="Disordered" evidence="2">
    <location>
        <begin position="1"/>
        <end position="79"/>
    </location>
</feature>
<name>A0A8H3FLG9_9LECA</name>
<evidence type="ECO:0000313" key="4">
    <source>
        <dbReference type="EMBL" id="CAF9927267.1"/>
    </source>
</evidence>
<dbReference type="InterPro" id="IPR001841">
    <property type="entry name" value="Znf_RING"/>
</dbReference>
<organism evidence="4 5">
    <name type="scientific">Heterodermia speciosa</name>
    <dbReference type="NCBI Taxonomy" id="116794"/>
    <lineage>
        <taxon>Eukaryota</taxon>
        <taxon>Fungi</taxon>
        <taxon>Dikarya</taxon>
        <taxon>Ascomycota</taxon>
        <taxon>Pezizomycotina</taxon>
        <taxon>Lecanoromycetes</taxon>
        <taxon>OSLEUM clade</taxon>
        <taxon>Lecanoromycetidae</taxon>
        <taxon>Caliciales</taxon>
        <taxon>Physciaceae</taxon>
        <taxon>Heterodermia</taxon>
    </lineage>
</organism>
<accession>A0A8H3FLG9</accession>
<dbReference type="Pfam" id="PF13639">
    <property type="entry name" value="zf-RING_2"/>
    <property type="match status" value="1"/>
</dbReference>
<dbReference type="GO" id="GO:0004842">
    <property type="term" value="F:ubiquitin-protein transferase activity"/>
    <property type="evidence" value="ECO:0007669"/>
    <property type="project" value="InterPro"/>
</dbReference>
<dbReference type="InterPro" id="IPR013083">
    <property type="entry name" value="Znf_RING/FYVE/PHD"/>
</dbReference>
<dbReference type="Proteomes" id="UP000664521">
    <property type="component" value="Unassembled WGS sequence"/>
</dbReference>
<dbReference type="OrthoDB" id="8062037at2759"/>
<evidence type="ECO:0000259" key="3">
    <source>
        <dbReference type="PROSITE" id="PS50089"/>
    </source>
</evidence>